<dbReference type="EMBL" id="CAAALY010089156">
    <property type="protein sequence ID" value="VEL27697.1"/>
    <property type="molecule type" value="Genomic_DNA"/>
</dbReference>
<evidence type="ECO:0000313" key="2">
    <source>
        <dbReference type="Proteomes" id="UP000784294"/>
    </source>
</evidence>
<keyword evidence="2" id="KW-1185">Reference proteome</keyword>
<gene>
    <name evidence="1" type="ORF">PXEA_LOCUS21137</name>
</gene>
<proteinExistence type="predicted"/>
<dbReference type="AlphaFoldDB" id="A0A3S5C0N8"/>
<reference evidence="1" key="1">
    <citation type="submission" date="2018-11" db="EMBL/GenBank/DDBJ databases">
        <authorList>
            <consortium name="Pathogen Informatics"/>
        </authorList>
    </citation>
    <scope>NUCLEOTIDE SEQUENCE</scope>
</reference>
<sequence length="47" mass="5174">MSPYLAFANDSGLAVVDVVQRTCLLSLATSDLYGEPYISLFHLSFTF</sequence>
<dbReference type="Proteomes" id="UP000784294">
    <property type="component" value="Unassembled WGS sequence"/>
</dbReference>
<organism evidence="1 2">
    <name type="scientific">Protopolystoma xenopodis</name>
    <dbReference type="NCBI Taxonomy" id="117903"/>
    <lineage>
        <taxon>Eukaryota</taxon>
        <taxon>Metazoa</taxon>
        <taxon>Spiralia</taxon>
        <taxon>Lophotrochozoa</taxon>
        <taxon>Platyhelminthes</taxon>
        <taxon>Monogenea</taxon>
        <taxon>Polyopisthocotylea</taxon>
        <taxon>Polystomatidea</taxon>
        <taxon>Polystomatidae</taxon>
        <taxon>Protopolystoma</taxon>
    </lineage>
</organism>
<name>A0A3S5C0N8_9PLAT</name>
<protein>
    <submittedName>
        <fullName evidence="1">Uncharacterized protein</fullName>
    </submittedName>
</protein>
<comment type="caution">
    <text evidence="1">The sequence shown here is derived from an EMBL/GenBank/DDBJ whole genome shotgun (WGS) entry which is preliminary data.</text>
</comment>
<accession>A0A3S5C0N8</accession>
<evidence type="ECO:0000313" key="1">
    <source>
        <dbReference type="EMBL" id="VEL27697.1"/>
    </source>
</evidence>
<dbReference type="OrthoDB" id="19944at2759"/>